<protein>
    <submittedName>
        <fullName evidence="1">17234_t:CDS:1</fullName>
    </submittedName>
</protein>
<dbReference type="EMBL" id="CAJVPT010065086">
    <property type="protein sequence ID" value="CAG8771354.1"/>
    <property type="molecule type" value="Genomic_DNA"/>
</dbReference>
<feature type="non-terminal residue" evidence="1">
    <location>
        <position position="97"/>
    </location>
</feature>
<feature type="non-terminal residue" evidence="1">
    <location>
        <position position="1"/>
    </location>
</feature>
<gene>
    <name evidence="1" type="ORF">ACOLOM_LOCUS13815</name>
</gene>
<sequence length="97" mass="10889">ASSQPPEGGLGLHGVPQQFIHHHQVKKQQQSHQQNMNVTPFHHPMQLVQTPMAFSPQMLQFPTTPGMGAIPLQNGHPVQHPHQPQVVPKKKKHVEMK</sequence>
<keyword evidence="2" id="KW-1185">Reference proteome</keyword>
<accession>A0ACA9R0E4</accession>
<reference evidence="1" key="1">
    <citation type="submission" date="2021-06" db="EMBL/GenBank/DDBJ databases">
        <authorList>
            <person name="Kallberg Y."/>
            <person name="Tangrot J."/>
            <person name="Rosling A."/>
        </authorList>
    </citation>
    <scope>NUCLEOTIDE SEQUENCE</scope>
    <source>
        <strain evidence="1">CL356</strain>
    </source>
</reference>
<proteinExistence type="predicted"/>
<organism evidence="1 2">
    <name type="scientific">Acaulospora colombiana</name>
    <dbReference type="NCBI Taxonomy" id="27376"/>
    <lineage>
        <taxon>Eukaryota</taxon>
        <taxon>Fungi</taxon>
        <taxon>Fungi incertae sedis</taxon>
        <taxon>Mucoromycota</taxon>
        <taxon>Glomeromycotina</taxon>
        <taxon>Glomeromycetes</taxon>
        <taxon>Diversisporales</taxon>
        <taxon>Acaulosporaceae</taxon>
        <taxon>Acaulospora</taxon>
    </lineage>
</organism>
<name>A0ACA9R0E4_9GLOM</name>
<evidence type="ECO:0000313" key="1">
    <source>
        <dbReference type="EMBL" id="CAG8771354.1"/>
    </source>
</evidence>
<evidence type="ECO:0000313" key="2">
    <source>
        <dbReference type="Proteomes" id="UP000789525"/>
    </source>
</evidence>
<comment type="caution">
    <text evidence="1">The sequence shown here is derived from an EMBL/GenBank/DDBJ whole genome shotgun (WGS) entry which is preliminary data.</text>
</comment>
<dbReference type="Proteomes" id="UP000789525">
    <property type="component" value="Unassembled WGS sequence"/>
</dbReference>